<gene>
    <name evidence="1" type="ORF">J2I48_06920</name>
</gene>
<dbReference type="EMBL" id="JAFMYU010000004">
    <property type="protein sequence ID" value="MBO0930719.1"/>
    <property type="molecule type" value="Genomic_DNA"/>
</dbReference>
<dbReference type="AlphaFoldDB" id="A0A939G4Z3"/>
<sequence length="52" mass="5363">MAPNPGSACGQLAGYLFAFAIDGSFIEGTALPAEPNETGMVVRLYCAVLLTN</sequence>
<organism evidence="1 2">
    <name type="scientific">Fibrella aquatilis</name>
    <dbReference type="NCBI Taxonomy" id="2817059"/>
    <lineage>
        <taxon>Bacteria</taxon>
        <taxon>Pseudomonadati</taxon>
        <taxon>Bacteroidota</taxon>
        <taxon>Cytophagia</taxon>
        <taxon>Cytophagales</taxon>
        <taxon>Spirosomataceae</taxon>
        <taxon>Fibrella</taxon>
    </lineage>
</organism>
<name>A0A939G4Z3_9BACT</name>
<reference evidence="1 2" key="1">
    <citation type="submission" date="2021-03" db="EMBL/GenBank/DDBJ databases">
        <title>Fibrella sp. HMF5036 genome sequencing and assembly.</title>
        <authorList>
            <person name="Kang H."/>
            <person name="Kim H."/>
            <person name="Bae S."/>
            <person name="Joh K."/>
        </authorList>
    </citation>
    <scope>NUCLEOTIDE SEQUENCE [LARGE SCALE GENOMIC DNA]</scope>
    <source>
        <strain evidence="1 2">HMF5036</strain>
    </source>
</reference>
<proteinExistence type="predicted"/>
<dbReference type="RefSeq" id="WP_207334680.1">
    <property type="nucleotide sequence ID" value="NZ_JAFMYU010000004.1"/>
</dbReference>
<accession>A0A939G4Z3</accession>
<dbReference type="Proteomes" id="UP000664795">
    <property type="component" value="Unassembled WGS sequence"/>
</dbReference>
<protein>
    <submittedName>
        <fullName evidence="1">Uncharacterized protein</fullName>
    </submittedName>
</protein>
<evidence type="ECO:0000313" key="1">
    <source>
        <dbReference type="EMBL" id="MBO0930719.1"/>
    </source>
</evidence>
<keyword evidence="2" id="KW-1185">Reference proteome</keyword>
<evidence type="ECO:0000313" key="2">
    <source>
        <dbReference type="Proteomes" id="UP000664795"/>
    </source>
</evidence>
<comment type="caution">
    <text evidence="1">The sequence shown here is derived from an EMBL/GenBank/DDBJ whole genome shotgun (WGS) entry which is preliminary data.</text>
</comment>